<proteinExistence type="predicted"/>
<reference evidence="1 2" key="1">
    <citation type="submission" date="2018-11" db="EMBL/GenBank/DDBJ databases">
        <title>The first complete genome of Serratia liquefaciens isolated from metalophyte plant revel distinctness adaptive mechanisms in an extreme habitat.</title>
        <authorList>
            <person name="Caneschi W.L."/>
            <person name="Sanchez A.B."/>
            <person name="Felestrino E.B."/>
            <person name="Assis R.A.B."/>
            <person name="Lemes C.G.C."/>
            <person name="Cordeiro I.F."/>
            <person name="Fonseca N.P."/>
            <person name="Villa M."/>
            <person name="Vieira I.T."/>
            <person name="Moraes L.A."/>
            <person name="Kamino L.H.Y."/>
            <person name="do Carmo F."/>
            <person name="Garcia C.M."/>
            <person name="Almeida N.F."/>
            <person name="Silva R.S."/>
            <person name="Ferro J.A."/>
            <person name="Ferro M.I.T."/>
            <person name="Varani A.M."/>
            <person name="Ferreira R.M."/>
            <person name="dos Santos V.L."/>
            <person name="Silva U.C."/>
            <person name="Setubal J.C."/>
            <person name="Moreira L.M."/>
        </authorList>
    </citation>
    <scope>NUCLEOTIDE SEQUENCE [LARGE SCALE GENOMIC DNA]</scope>
    <source>
        <strain evidence="1 2">FG3</strain>
    </source>
</reference>
<dbReference type="EMBL" id="CP033893">
    <property type="protein sequence ID" value="QDL31306.1"/>
    <property type="molecule type" value="Genomic_DNA"/>
</dbReference>
<dbReference type="Pfam" id="PF22758">
    <property type="entry name" value="Phage_cement"/>
    <property type="match status" value="1"/>
</dbReference>
<dbReference type="RefSeq" id="WP_142814891.1">
    <property type="nucleotide sequence ID" value="NZ_CP033893.1"/>
</dbReference>
<evidence type="ECO:0000313" key="1">
    <source>
        <dbReference type="EMBL" id="QDL31306.1"/>
    </source>
</evidence>
<organism evidence="1 2">
    <name type="scientific">Serratia liquefaciens</name>
    <dbReference type="NCBI Taxonomy" id="614"/>
    <lineage>
        <taxon>Bacteria</taxon>
        <taxon>Pseudomonadati</taxon>
        <taxon>Pseudomonadota</taxon>
        <taxon>Gammaproteobacteria</taxon>
        <taxon>Enterobacterales</taxon>
        <taxon>Yersiniaceae</taxon>
        <taxon>Serratia</taxon>
    </lineage>
</organism>
<dbReference type="Proteomes" id="UP000317572">
    <property type="component" value="Chromosome"/>
</dbReference>
<sequence length="165" mass="17208">MTGSSILFTPDFGYAGAVTRPSHSTIEPVVMNTDKPFAGDGLMGKKVGGKFVPLEEGDAATAFFGIRVRSYPFMSDSDLARQLSVPYNHTGDALVRGYISVKVNAGTVADNGPVFVRVKAGTSTKPIGGFEAVADATAENTVQLTNARFIGAADANGVAEIAYNI</sequence>
<evidence type="ECO:0008006" key="3">
    <source>
        <dbReference type="Google" id="ProtNLM"/>
    </source>
</evidence>
<dbReference type="InterPro" id="IPR054438">
    <property type="entry name" value="Struct_cement_gp24/gp6"/>
</dbReference>
<name>A0A515CT09_SERLI</name>
<dbReference type="AlphaFoldDB" id="A0A515CT09"/>
<protein>
    <recommendedName>
        <fullName evidence="3">Bacteriophage protein</fullName>
    </recommendedName>
</protein>
<accession>A0A515CT09</accession>
<gene>
    <name evidence="1" type="ORF">EGO53_05715</name>
</gene>
<evidence type="ECO:0000313" key="2">
    <source>
        <dbReference type="Proteomes" id="UP000317572"/>
    </source>
</evidence>